<comment type="caution">
    <text evidence="2">The sequence shown here is derived from an EMBL/GenBank/DDBJ whole genome shotgun (WGS) entry which is preliminary data.</text>
</comment>
<organism evidence="2 3">
    <name type="scientific">Conoideocrella luteorostrata</name>
    <dbReference type="NCBI Taxonomy" id="1105319"/>
    <lineage>
        <taxon>Eukaryota</taxon>
        <taxon>Fungi</taxon>
        <taxon>Dikarya</taxon>
        <taxon>Ascomycota</taxon>
        <taxon>Pezizomycotina</taxon>
        <taxon>Sordariomycetes</taxon>
        <taxon>Hypocreomycetidae</taxon>
        <taxon>Hypocreales</taxon>
        <taxon>Clavicipitaceae</taxon>
        <taxon>Conoideocrella</taxon>
    </lineage>
</organism>
<feature type="region of interest" description="Disordered" evidence="1">
    <location>
        <begin position="1"/>
        <end position="34"/>
    </location>
</feature>
<evidence type="ECO:0000256" key="1">
    <source>
        <dbReference type="SAM" id="MobiDB-lite"/>
    </source>
</evidence>
<keyword evidence="3" id="KW-1185">Reference proteome</keyword>
<evidence type="ECO:0000313" key="3">
    <source>
        <dbReference type="Proteomes" id="UP001251528"/>
    </source>
</evidence>
<reference evidence="2" key="1">
    <citation type="submission" date="2023-06" db="EMBL/GenBank/DDBJ databases">
        <title>Conoideocrella luteorostrata (Hypocreales: Clavicipitaceae), a potential biocontrol fungus for elongate hemlock scale in United States Christmas tree production areas.</title>
        <authorList>
            <person name="Barrett H."/>
            <person name="Lovett B."/>
            <person name="Macias A.M."/>
            <person name="Stajich J.E."/>
            <person name="Kasson M.T."/>
        </authorList>
    </citation>
    <scope>NUCLEOTIDE SEQUENCE</scope>
    <source>
        <strain evidence="2">ARSEF 14590</strain>
    </source>
</reference>
<protein>
    <submittedName>
        <fullName evidence="2">Uncharacterized protein</fullName>
    </submittedName>
</protein>
<sequence length="84" mass="9347">MDNAKRMKTIQGVNELQNPALVNGQGGKATHGARTRQQLFEDEQLVGKPTDELSKLVFRQQLKHTAYSPMIAGRLRVSVVRSSN</sequence>
<proteinExistence type="predicted"/>
<accession>A0AAJ0CYQ0</accession>
<dbReference type="AlphaFoldDB" id="A0AAJ0CYQ0"/>
<dbReference type="Proteomes" id="UP001251528">
    <property type="component" value="Unassembled WGS sequence"/>
</dbReference>
<gene>
    <name evidence="2" type="ORF">QQS21_002021</name>
</gene>
<dbReference type="EMBL" id="JASWJB010000023">
    <property type="protein sequence ID" value="KAK2611915.1"/>
    <property type="molecule type" value="Genomic_DNA"/>
</dbReference>
<evidence type="ECO:0000313" key="2">
    <source>
        <dbReference type="EMBL" id="KAK2611915.1"/>
    </source>
</evidence>
<name>A0AAJ0CYQ0_9HYPO</name>